<feature type="chain" id="PRO_5034553927" description="Asl1-like glycosyl hydrolase catalytic domain-containing protein" evidence="1">
    <location>
        <begin position="22"/>
        <end position="310"/>
    </location>
</feature>
<dbReference type="SUPFAM" id="SSF51445">
    <property type="entry name" value="(Trans)glycosidases"/>
    <property type="match status" value="1"/>
</dbReference>
<dbReference type="InterPro" id="IPR053183">
    <property type="entry name" value="ASL1"/>
</dbReference>
<evidence type="ECO:0000256" key="1">
    <source>
        <dbReference type="SAM" id="SignalP"/>
    </source>
</evidence>
<dbReference type="OrthoDB" id="43654at2759"/>
<evidence type="ECO:0000259" key="2">
    <source>
        <dbReference type="Pfam" id="PF11790"/>
    </source>
</evidence>
<comment type="caution">
    <text evidence="3">The sequence shown here is derived from an EMBL/GenBank/DDBJ whole genome shotgun (WGS) entry which is preliminary data.</text>
</comment>
<name>A0A8H3FZD0_9LECA</name>
<dbReference type="PANTHER" id="PTHR34154:SF14">
    <property type="entry name" value="ASL1-LIKE GLYCOSYL HYDROLASE CATALYTIC DOMAIN-CONTAINING PROTEIN"/>
    <property type="match status" value="1"/>
</dbReference>
<feature type="domain" description="Asl1-like glycosyl hydrolase catalytic" evidence="2">
    <location>
        <begin position="46"/>
        <end position="304"/>
    </location>
</feature>
<proteinExistence type="predicted"/>
<dbReference type="Pfam" id="PF11790">
    <property type="entry name" value="Glyco_hydro_cc"/>
    <property type="match status" value="1"/>
</dbReference>
<sequence>MLFTSQSLFFALSALFSAAQAQPHGHTHHHASSKRATGVVTGRGIVYADGNSGMDALDGKLTWSTDWTPWEDNPSNADLGTFVPQVWGLNNANGNPELQFLTAFLKAASTFPANPTILGFNEPDQIGQSWMTPQEAVDNWGQINALKTSIGAKICTPCPSNGDQNGTSGTGTVTLEYQSGIDQGSAWLSEFLIAAKDQYTFDCVCAHWYGGQDNDLADDQTMIASQFTELASLASQYGISEIVISEMQRVNGDQECDFVAWFQDTFLSDSQYADSGNKVTAYSYNYDKFTLTAGSNLTTVGSTYVGEGSC</sequence>
<gene>
    <name evidence="3" type="ORF">ALECFALPRED_005400</name>
</gene>
<accession>A0A8H3FZD0</accession>
<feature type="signal peptide" evidence="1">
    <location>
        <begin position="1"/>
        <end position="21"/>
    </location>
</feature>
<protein>
    <recommendedName>
        <fullName evidence="2">Asl1-like glycosyl hydrolase catalytic domain-containing protein</fullName>
    </recommendedName>
</protein>
<dbReference type="AlphaFoldDB" id="A0A8H3FZD0"/>
<organism evidence="3 4">
    <name type="scientific">Alectoria fallacina</name>
    <dbReference type="NCBI Taxonomy" id="1903189"/>
    <lineage>
        <taxon>Eukaryota</taxon>
        <taxon>Fungi</taxon>
        <taxon>Dikarya</taxon>
        <taxon>Ascomycota</taxon>
        <taxon>Pezizomycotina</taxon>
        <taxon>Lecanoromycetes</taxon>
        <taxon>OSLEUM clade</taxon>
        <taxon>Lecanoromycetidae</taxon>
        <taxon>Lecanorales</taxon>
        <taxon>Lecanorineae</taxon>
        <taxon>Parmeliaceae</taxon>
        <taxon>Alectoria</taxon>
    </lineage>
</organism>
<keyword evidence="1" id="KW-0732">Signal</keyword>
<dbReference type="EMBL" id="CAJPDR010000338">
    <property type="protein sequence ID" value="CAF9932880.1"/>
    <property type="molecule type" value="Genomic_DNA"/>
</dbReference>
<dbReference type="InterPro" id="IPR024655">
    <property type="entry name" value="Asl1_glyco_hydro_catalytic"/>
</dbReference>
<evidence type="ECO:0000313" key="3">
    <source>
        <dbReference type="EMBL" id="CAF9932880.1"/>
    </source>
</evidence>
<dbReference type="GO" id="GO:0071966">
    <property type="term" value="P:fungal-type cell wall polysaccharide metabolic process"/>
    <property type="evidence" value="ECO:0007669"/>
    <property type="project" value="TreeGrafter"/>
</dbReference>
<reference evidence="3" key="1">
    <citation type="submission" date="2021-03" db="EMBL/GenBank/DDBJ databases">
        <authorList>
            <person name="Tagirdzhanova G."/>
        </authorList>
    </citation>
    <scope>NUCLEOTIDE SEQUENCE</scope>
</reference>
<dbReference type="GO" id="GO:0009277">
    <property type="term" value="C:fungal-type cell wall"/>
    <property type="evidence" value="ECO:0007669"/>
    <property type="project" value="TreeGrafter"/>
</dbReference>
<dbReference type="PANTHER" id="PTHR34154">
    <property type="entry name" value="ALKALI-SENSITIVE LINKAGE PROTEIN 1"/>
    <property type="match status" value="1"/>
</dbReference>
<dbReference type="InterPro" id="IPR017853">
    <property type="entry name" value="GH"/>
</dbReference>
<evidence type="ECO:0000313" key="4">
    <source>
        <dbReference type="Proteomes" id="UP000664203"/>
    </source>
</evidence>
<keyword evidence="4" id="KW-1185">Reference proteome</keyword>
<dbReference type="Proteomes" id="UP000664203">
    <property type="component" value="Unassembled WGS sequence"/>
</dbReference>